<dbReference type="GO" id="GO:0005773">
    <property type="term" value="C:vacuole"/>
    <property type="evidence" value="ECO:0007669"/>
    <property type="project" value="TreeGrafter"/>
</dbReference>
<dbReference type="GO" id="GO:0005576">
    <property type="term" value="C:extracellular region"/>
    <property type="evidence" value="ECO:0007669"/>
    <property type="project" value="UniProtKB-SubCell"/>
</dbReference>
<sequence length="483" mass="53756">MMLWHFFVIVNGVIPLFSCCTSTAELITKLPGQPDGISFKQHSGYIATDSRLGHALFYYFVEADASDPLSYPLTLWLAGGPGCSSLGQGAFKEHGPFRPARDGSLMKNEFSWNKASNMLYVESPISVGFSYSNTTVDYADWKDADTARENMQFLLGWFKEYPKYRDSDFYIAGESYAGHYVPPFAALVVDHNKHSHANPIKLRGIALGNPLLDIQISIDGANFLWSHGVISDETLKLKKTVCNDSRYWMERFQFHGKLSRECAEVSAKQAEEMGNFTDPFDVLGPHCFLGTTAVRSAASSLWDAYHAKLASRMGLVDPCLQDYIVLYLNNPRVQEALHANRTKLPSVWDICSSAFSLRDTGIGDNIIPVLSALIKEHLRVLLFSGDQDSRIPLTQTRTIANLIARDLKFSSFGGYAPWYDRMQVGGWTQSFGRSRKGKNVTCLTFATVRGAAHEVPYSSPSQALTLFKAFLDGSSPPKVPFKN</sequence>
<protein>
    <recommendedName>
        <fullName evidence="4">Carboxypeptidase</fullName>
        <ecNumber evidence="4">3.4.16.-</ecNumber>
    </recommendedName>
</protein>
<name>A0A8B8QQR9_9MYRT</name>
<comment type="subcellular location">
    <subcellularLocation>
        <location evidence="1">Secreted</location>
    </subcellularLocation>
</comment>
<feature type="signal peptide" evidence="4">
    <location>
        <begin position="1"/>
        <end position="19"/>
    </location>
</feature>
<dbReference type="InterPro" id="IPR001563">
    <property type="entry name" value="Peptidase_S10"/>
</dbReference>
<keyword evidence="4" id="KW-0378">Hydrolase</keyword>
<dbReference type="AlphaFoldDB" id="A0A8B8QQR9"/>
<dbReference type="RefSeq" id="XP_030549534.2">
    <property type="nucleotide sequence ID" value="XM_030693674.2"/>
</dbReference>
<evidence type="ECO:0000313" key="5">
    <source>
        <dbReference type="Proteomes" id="UP000827889"/>
    </source>
</evidence>
<dbReference type="KEGG" id="rarg:115754601"/>
<gene>
    <name evidence="6" type="primary">LOC115754601</name>
</gene>
<accession>A0A8B8QQR9</accession>
<keyword evidence="4" id="KW-0645">Protease</keyword>
<dbReference type="PANTHER" id="PTHR11802">
    <property type="entry name" value="SERINE PROTEASE FAMILY S10 SERINE CARBOXYPEPTIDASE"/>
    <property type="match status" value="1"/>
</dbReference>
<keyword evidence="4" id="KW-0732">Signal</keyword>
<dbReference type="InterPro" id="IPR018202">
    <property type="entry name" value="Ser_caboxypep_ser_AS"/>
</dbReference>
<dbReference type="PROSITE" id="PS00131">
    <property type="entry name" value="CARBOXYPEPT_SER_SER"/>
    <property type="match status" value="1"/>
</dbReference>
<evidence type="ECO:0000256" key="4">
    <source>
        <dbReference type="RuleBase" id="RU361156"/>
    </source>
</evidence>
<dbReference type="GO" id="GO:0006508">
    <property type="term" value="P:proteolysis"/>
    <property type="evidence" value="ECO:0007669"/>
    <property type="project" value="UniProtKB-KW"/>
</dbReference>
<evidence type="ECO:0000256" key="2">
    <source>
        <dbReference type="ARBA" id="ARBA00009431"/>
    </source>
</evidence>
<dbReference type="PANTHER" id="PTHR11802:SF349">
    <property type="entry name" value="SERINE CARBOXYPEPTIDASE-LIKE 46"/>
    <property type="match status" value="1"/>
</dbReference>
<dbReference type="GeneID" id="115754601"/>
<dbReference type="Gene3D" id="6.10.250.940">
    <property type="match status" value="1"/>
</dbReference>
<dbReference type="SUPFAM" id="SSF53474">
    <property type="entry name" value="alpha/beta-Hydrolases"/>
    <property type="match status" value="1"/>
</dbReference>
<feature type="chain" id="PRO_5044959477" description="Carboxypeptidase" evidence="4">
    <location>
        <begin position="20"/>
        <end position="483"/>
    </location>
</feature>
<reference evidence="6" key="1">
    <citation type="submission" date="2025-08" db="UniProtKB">
        <authorList>
            <consortium name="RefSeq"/>
        </authorList>
    </citation>
    <scope>IDENTIFICATION</scope>
    <source>
        <tissue evidence="6">Leaf</tissue>
    </source>
</reference>
<dbReference type="Gene3D" id="3.40.50.1820">
    <property type="entry name" value="alpha/beta hydrolase"/>
    <property type="match status" value="1"/>
</dbReference>
<comment type="similarity">
    <text evidence="2 4">Belongs to the peptidase S10 family.</text>
</comment>
<dbReference type="InterPro" id="IPR029058">
    <property type="entry name" value="AB_hydrolase_fold"/>
</dbReference>
<dbReference type="PRINTS" id="PR00724">
    <property type="entry name" value="CRBOXYPTASEC"/>
</dbReference>
<keyword evidence="5" id="KW-1185">Reference proteome</keyword>
<keyword evidence="3" id="KW-0964">Secreted</keyword>
<dbReference type="EC" id="3.4.16.-" evidence="4"/>
<evidence type="ECO:0000256" key="1">
    <source>
        <dbReference type="ARBA" id="ARBA00004613"/>
    </source>
</evidence>
<dbReference type="Pfam" id="PF00450">
    <property type="entry name" value="Peptidase_S10"/>
    <property type="match status" value="1"/>
</dbReference>
<dbReference type="GO" id="GO:0004185">
    <property type="term" value="F:serine-type carboxypeptidase activity"/>
    <property type="evidence" value="ECO:0007669"/>
    <property type="project" value="UniProtKB-UniRule"/>
</dbReference>
<keyword evidence="4" id="KW-0121">Carboxypeptidase</keyword>
<evidence type="ECO:0000313" key="6">
    <source>
        <dbReference type="RefSeq" id="XP_030549534.2"/>
    </source>
</evidence>
<dbReference type="Proteomes" id="UP000827889">
    <property type="component" value="Chromosome 5"/>
</dbReference>
<evidence type="ECO:0000256" key="3">
    <source>
        <dbReference type="ARBA" id="ARBA00022525"/>
    </source>
</evidence>
<organism evidence="5 6">
    <name type="scientific">Rhodamnia argentea</name>
    <dbReference type="NCBI Taxonomy" id="178133"/>
    <lineage>
        <taxon>Eukaryota</taxon>
        <taxon>Viridiplantae</taxon>
        <taxon>Streptophyta</taxon>
        <taxon>Embryophyta</taxon>
        <taxon>Tracheophyta</taxon>
        <taxon>Spermatophyta</taxon>
        <taxon>Magnoliopsida</taxon>
        <taxon>eudicotyledons</taxon>
        <taxon>Gunneridae</taxon>
        <taxon>Pentapetalae</taxon>
        <taxon>rosids</taxon>
        <taxon>malvids</taxon>
        <taxon>Myrtales</taxon>
        <taxon>Myrtaceae</taxon>
        <taxon>Myrtoideae</taxon>
        <taxon>Myrteae</taxon>
        <taxon>Australasian group</taxon>
        <taxon>Rhodamnia</taxon>
    </lineage>
</organism>
<proteinExistence type="inferred from homology"/>
<dbReference type="Gene3D" id="3.40.50.11320">
    <property type="match status" value="1"/>
</dbReference>